<dbReference type="PROSITE" id="PS51746">
    <property type="entry name" value="PPM_2"/>
    <property type="match status" value="1"/>
</dbReference>
<dbReference type="GO" id="GO:0004722">
    <property type="term" value="F:protein serine/threonine phosphatase activity"/>
    <property type="evidence" value="ECO:0007669"/>
    <property type="project" value="InterPro"/>
</dbReference>
<dbReference type="Pfam" id="PF00481">
    <property type="entry name" value="PP2C"/>
    <property type="match status" value="1"/>
</dbReference>
<protein>
    <submittedName>
        <fullName evidence="2">Phosphatase 2C family protein</fullName>
    </submittedName>
</protein>
<proteinExistence type="predicted"/>
<dbReference type="AlphaFoldDB" id="G7KVD9"/>
<reference evidence="2 4" key="2">
    <citation type="journal article" date="2014" name="BMC Genomics">
        <title>An improved genome release (version Mt4.0) for the model legume Medicago truncatula.</title>
        <authorList>
            <person name="Tang H."/>
            <person name="Krishnakumar V."/>
            <person name="Bidwell S."/>
            <person name="Rosen B."/>
            <person name="Chan A."/>
            <person name="Zhou S."/>
            <person name="Gentzbittel L."/>
            <person name="Childs K.L."/>
            <person name="Yandell M."/>
            <person name="Gundlach H."/>
            <person name="Mayer K.F."/>
            <person name="Schwartz D.C."/>
            <person name="Town C.D."/>
        </authorList>
    </citation>
    <scope>GENOME REANNOTATION</scope>
    <source>
        <strain evidence="3 4">cv. Jemalong A17</strain>
    </source>
</reference>
<evidence type="ECO:0000313" key="2">
    <source>
        <dbReference type="EMBL" id="AES81481.2"/>
    </source>
</evidence>
<dbReference type="HOGENOM" id="CLU_1952024_0_0_1"/>
<dbReference type="PaxDb" id="3880-AES81481"/>
<evidence type="ECO:0000313" key="4">
    <source>
        <dbReference type="Proteomes" id="UP000002051"/>
    </source>
</evidence>
<dbReference type="Gene3D" id="3.60.40.10">
    <property type="entry name" value="PPM-type phosphatase domain"/>
    <property type="match status" value="1"/>
</dbReference>
<reference evidence="3" key="3">
    <citation type="submission" date="2015-04" db="UniProtKB">
        <authorList>
            <consortium name="EnsemblPlants"/>
        </authorList>
    </citation>
    <scope>IDENTIFICATION</scope>
    <source>
        <strain evidence="3">cv. Jemalong A17</strain>
    </source>
</reference>
<dbReference type="SUPFAM" id="SSF81606">
    <property type="entry name" value="PP2C-like"/>
    <property type="match status" value="1"/>
</dbReference>
<dbReference type="InterPro" id="IPR001932">
    <property type="entry name" value="PPM-type_phosphatase-like_dom"/>
</dbReference>
<sequence length="129" mass="14743">MKPGKLYLANVGDSRAILVSHKGDGPFKRLHVKQMARDHNCENSDIREDLAILHPNDDSICTYDFGKWRVKGLTRCIGNAYMKKAEFTTTRFSQAPPGDGFWKLLMNEQAANIVNNNPRELQQHFVRVK</sequence>
<dbReference type="EnsemblPlants" id="AES81481">
    <property type="protein sequence ID" value="AES81481"/>
    <property type="gene ID" value="MTR_7g093240"/>
</dbReference>
<organism evidence="2 4">
    <name type="scientific">Medicago truncatula</name>
    <name type="common">Barrel medic</name>
    <name type="synonym">Medicago tribuloides</name>
    <dbReference type="NCBI Taxonomy" id="3880"/>
    <lineage>
        <taxon>Eukaryota</taxon>
        <taxon>Viridiplantae</taxon>
        <taxon>Streptophyta</taxon>
        <taxon>Embryophyta</taxon>
        <taxon>Tracheophyta</taxon>
        <taxon>Spermatophyta</taxon>
        <taxon>Magnoliopsida</taxon>
        <taxon>eudicotyledons</taxon>
        <taxon>Gunneridae</taxon>
        <taxon>Pentapetalae</taxon>
        <taxon>rosids</taxon>
        <taxon>fabids</taxon>
        <taxon>Fabales</taxon>
        <taxon>Fabaceae</taxon>
        <taxon>Papilionoideae</taxon>
        <taxon>50 kb inversion clade</taxon>
        <taxon>NPAAA clade</taxon>
        <taxon>Hologalegina</taxon>
        <taxon>IRL clade</taxon>
        <taxon>Trifolieae</taxon>
        <taxon>Medicago</taxon>
    </lineage>
</organism>
<feature type="domain" description="PPM-type phosphatase" evidence="1">
    <location>
        <begin position="1"/>
        <end position="129"/>
    </location>
</feature>
<evidence type="ECO:0000259" key="1">
    <source>
        <dbReference type="PROSITE" id="PS51746"/>
    </source>
</evidence>
<dbReference type="InterPro" id="IPR036457">
    <property type="entry name" value="PPM-type-like_dom_sf"/>
</dbReference>
<dbReference type="STRING" id="3880.G7KVD9"/>
<evidence type="ECO:0000313" key="3">
    <source>
        <dbReference type="EnsemblPlants" id="AES81481"/>
    </source>
</evidence>
<dbReference type="Proteomes" id="UP000002051">
    <property type="component" value="Unassembled WGS sequence"/>
</dbReference>
<dbReference type="PANTHER" id="PTHR47992">
    <property type="entry name" value="PROTEIN PHOSPHATASE"/>
    <property type="match status" value="1"/>
</dbReference>
<reference evidence="2 4" key="1">
    <citation type="journal article" date="2011" name="Nature">
        <title>The Medicago genome provides insight into the evolution of rhizobial symbioses.</title>
        <authorList>
            <person name="Young N.D."/>
            <person name="Debelle F."/>
            <person name="Oldroyd G.E."/>
            <person name="Geurts R."/>
            <person name="Cannon S.B."/>
            <person name="Udvardi M.K."/>
            <person name="Benedito V.A."/>
            <person name="Mayer K.F."/>
            <person name="Gouzy J."/>
            <person name="Schoof H."/>
            <person name="Van de Peer Y."/>
            <person name="Proost S."/>
            <person name="Cook D.R."/>
            <person name="Meyers B.C."/>
            <person name="Spannagl M."/>
            <person name="Cheung F."/>
            <person name="De Mita S."/>
            <person name="Krishnakumar V."/>
            <person name="Gundlach H."/>
            <person name="Zhou S."/>
            <person name="Mudge J."/>
            <person name="Bharti A.K."/>
            <person name="Murray J.D."/>
            <person name="Naoumkina M.A."/>
            <person name="Rosen B."/>
            <person name="Silverstein K.A."/>
            <person name="Tang H."/>
            <person name="Rombauts S."/>
            <person name="Zhao P.X."/>
            <person name="Zhou P."/>
            <person name="Barbe V."/>
            <person name="Bardou P."/>
            <person name="Bechner M."/>
            <person name="Bellec A."/>
            <person name="Berger A."/>
            <person name="Berges H."/>
            <person name="Bidwell S."/>
            <person name="Bisseling T."/>
            <person name="Choisne N."/>
            <person name="Couloux A."/>
            <person name="Denny R."/>
            <person name="Deshpande S."/>
            <person name="Dai X."/>
            <person name="Doyle J.J."/>
            <person name="Dudez A.M."/>
            <person name="Farmer A.D."/>
            <person name="Fouteau S."/>
            <person name="Franken C."/>
            <person name="Gibelin C."/>
            <person name="Gish J."/>
            <person name="Goldstein S."/>
            <person name="Gonzalez A.J."/>
            <person name="Green P.J."/>
            <person name="Hallab A."/>
            <person name="Hartog M."/>
            <person name="Hua A."/>
            <person name="Humphray S.J."/>
            <person name="Jeong D.H."/>
            <person name="Jing Y."/>
            <person name="Jocker A."/>
            <person name="Kenton S.M."/>
            <person name="Kim D.J."/>
            <person name="Klee K."/>
            <person name="Lai H."/>
            <person name="Lang C."/>
            <person name="Lin S."/>
            <person name="Macmil S.L."/>
            <person name="Magdelenat G."/>
            <person name="Matthews L."/>
            <person name="McCorrison J."/>
            <person name="Monaghan E.L."/>
            <person name="Mun J.H."/>
            <person name="Najar F.Z."/>
            <person name="Nicholson C."/>
            <person name="Noirot C."/>
            <person name="O'Bleness M."/>
            <person name="Paule C.R."/>
            <person name="Poulain J."/>
            <person name="Prion F."/>
            <person name="Qin B."/>
            <person name="Qu C."/>
            <person name="Retzel E.F."/>
            <person name="Riddle C."/>
            <person name="Sallet E."/>
            <person name="Samain S."/>
            <person name="Samson N."/>
            <person name="Sanders I."/>
            <person name="Saurat O."/>
            <person name="Scarpelli C."/>
            <person name="Schiex T."/>
            <person name="Segurens B."/>
            <person name="Severin A.J."/>
            <person name="Sherrier D.J."/>
            <person name="Shi R."/>
            <person name="Sims S."/>
            <person name="Singer S.R."/>
            <person name="Sinharoy S."/>
            <person name="Sterck L."/>
            <person name="Viollet A."/>
            <person name="Wang B.B."/>
            <person name="Wang K."/>
            <person name="Wang M."/>
            <person name="Wang X."/>
            <person name="Warfsmann J."/>
            <person name="Weissenbach J."/>
            <person name="White D.D."/>
            <person name="White J.D."/>
            <person name="Wiley G.B."/>
            <person name="Wincker P."/>
            <person name="Xing Y."/>
            <person name="Yang L."/>
            <person name="Yao Z."/>
            <person name="Ying F."/>
            <person name="Zhai J."/>
            <person name="Zhou L."/>
            <person name="Zuber A."/>
            <person name="Denarie J."/>
            <person name="Dixon R.A."/>
            <person name="May G.D."/>
            <person name="Schwartz D.C."/>
            <person name="Rogers J."/>
            <person name="Quetier F."/>
            <person name="Town C.D."/>
            <person name="Roe B.A."/>
        </authorList>
    </citation>
    <scope>NUCLEOTIDE SEQUENCE [LARGE SCALE GENOMIC DNA]</scope>
    <source>
        <strain evidence="2">A17</strain>
        <strain evidence="3 4">cv. Jemalong A17</strain>
    </source>
</reference>
<keyword evidence="4" id="KW-1185">Reference proteome</keyword>
<dbReference type="EMBL" id="CM001223">
    <property type="protein sequence ID" value="AES81481.2"/>
    <property type="molecule type" value="Genomic_DNA"/>
</dbReference>
<accession>G7KVD9</accession>
<dbReference type="InterPro" id="IPR015655">
    <property type="entry name" value="PP2C"/>
</dbReference>
<accession>A0A0C3WCY0</accession>
<name>G7KVD9_MEDTR</name>
<dbReference type="eggNOG" id="KOG0700">
    <property type="taxonomic scope" value="Eukaryota"/>
</dbReference>
<gene>
    <name evidence="2" type="ordered locus">MTR_7g093240</name>
</gene>